<dbReference type="RefSeq" id="WP_098042950.1">
    <property type="nucleotide sequence ID" value="NZ_PDEV01000004.1"/>
</dbReference>
<name>A0A2A8D4E8_9MICC</name>
<dbReference type="Pfam" id="PF01648">
    <property type="entry name" value="ACPS"/>
    <property type="match status" value="1"/>
</dbReference>
<keyword evidence="2 5" id="KW-0808">Transferase</keyword>
<dbReference type="PANTHER" id="PTHR12215:SF10">
    <property type="entry name" value="L-AMINOADIPATE-SEMIALDEHYDE DEHYDROGENASE-PHOSPHOPANTETHEINYL TRANSFERASE"/>
    <property type="match status" value="1"/>
</dbReference>
<feature type="domain" description="4'-phosphopantetheinyl transferase" evidence="4">
    <location>
        <begin position="131"/>
        <end position="209"/>
    </location>
</feature>
<evidence type="ECO:0000256" key="2">
    <source>
        <dbReference type="ARBA" id="ARBA00022679"/>
    </source>
</evidence>
<feature type="region of interest" description="Disordered" evidence="3">
    <location>
        <begin position="218"/>
        <end position="282"/>
    </location>
</feature>
<accession>A0A2A8D4E8</accession>
<evidence type="ECO:0000256" key="1">
    <source>
        <dbReference type="ARBA" id="ARBA00010990"/>
    </source>
</evidence>
<keyword evidence="6" id="KW-1185">Reference proteome</keyword>
<dbReference type="Gene3D" id="3.90.470.20">
    <property type="entry name" value="4'-phosphopantetheinyl transferase domain"/>
    <property type="match status" value="2"/>
</dbReference>
<evidence type="ECO:0000256" key="3">
    <source>
        <dbReference type="SAM" id="MobiDB-lite"/>
    </source>
</evidence>
<feature type="compositionally biased region" description="Basic and acidic residues" evidence="3">
    <location>
        <begin position="222"/>
        <end position="232"/>
    </location>
</feature>
<dbReference type="InterPro" id="IPR037143">
    <property type="entry name" value="4-PPantetheinyl_Trfase_dom_sf"/>
</dbReference>
<reference evidence="5" key="1">
    <citation type="submission" date="2017-10" db="EMBL/GenBank/DDBJ databases">
        <title>Kefir isolates.</title>
        <authorList>
            <person name="Kim Y."/>
            <person name="Blasche S."/>
        </authorList>
    </citation>
    <scope>NUCLEOTIDE SEQUENCE [LARGE SCALE GENOMIC DNA]</scope>
    <source>
        <strain evidence="5">OG2-2</strain>
    </source>
</reference>
<proteinExistence type="inferred from homology"/>
<dbReference type="InterPro" id="IPR008278">
    <property type="entry name" value="4-PPantetheinyl_Trfase_dom"/>
</dbReference>
<gene>
    <name evidence="5" type="ORF">CRM92_08675</name>
</gene>
<dbReference type="Proteomes" id="UP000219947">
    <property type="component" value="Unassembled WGS sequence"/>
</dbReference>
<dbReference type="GO" id="GO:0000287">
    <property type="term" value="F:magnesium ion binding"/>
    <property type="evidence" value="ECO:0007669"/>
    <property type="project" value="InterPro"/>
</dbReference>
<dbReference type="GO" id="GO:0008897">
    <property type="term" value="F:holo-[acyl-carrier-protein] synthase activity"/>
    <property type="evidence" value="ECO:0007669"/>
    <property type="project" value="InterPro"/>
</dbReference>
<dbReference type="SUPFAM" id="SSF56214">
    <property type="entry name" value="4'-phosphopantetheinyl transferase"/>
    <property type="match status" value="1"/>
</dbReference>
<dbReference type="GO" id="GO:0005829">
    <property type="term" value="C:cytosol"/>
    <property type="evidence" value="ECO:0007669"/>
    <property type="project" value="TreeGrafter"/>
</dbReference>
<dbReference type="AlphaFoldDB" id="A0A2A8D4E8"/>
<comment type="similarity">
    <text evidence="1">Belongs to the P-Pant transferase superfamily. Gsp/Sfp/HetI/AcpT family.</text>
</comment>
<dbReference type="GO" id="GO:0019878">
    <property type="term" value="P:lysine biosynthetic process via aminoadipic acid"/>
    <property type="evidence" value="ECO:0007669"/>
    <property type="project" value="TreeGrafter"/>
</dbReference>
<dbReference type="InterPro" id="IPR050559">
    <property type="entry name" value="P-Pant_transferase_sf"/>
</dbReference>
<evidence type="ECO:0000313" key="6">
    <source>
        <dbReference type="Proteomes" id="UP000219947"/>
    </source>
</evidence>
<dbReference type="PANTHER" id="PTHR12215">
    <property type="entry name" value="PHOSPHOPANTETHEINE TRANSFERASE"/>
    <property type="match status" value="1"/>
</dbReference>
<sequence>MTIHSISSGDADVSRTHISVFTLPTRTFTGGLRFTWLDYVGEEARRKAASIHSPSASVSYLATEALMRALAAPRLGISGRSARTITVDRSCRLCTSGKPHGKPRIAGVNFNMSQVPSLAAGGFCAQQQVVLGIDLEAVQASLFPGFARVALTVDERAAYESLPPGQQQAAGVAIWTAKEAVLKATGHGLSVSPQTVQIECDDATLAMVSALCEPANPLDAPGRQDRPCEHELSVSPRVSVRATLTLPEDSDTSAEETPAGGEDTGKHQTPKTRDISDENAHEGSERSFFITWSVLTLSPVAHPTADTAGRAAHPERFLLAVATEDTVPVVDVHSVATPLDVKRLLEPPAAAY</sequence>
<organism evidence="5 6">
    <name type="scientific">Rothia dentocariosa</name>
    <dbReference type="NCBI Taxonomy" id="2047"/>
    <lineage>
        <taxon>Bacteria</taxon>
        <taxon>Bacillati</taxon>
        <taxon>Actinomycetota</taxon>
        <taxon>Actinomycetes</taxon>
        <taxon>Micrococcales</taxon>
        <taxon>Micrococcaceae</taxon>
        <taxon>Rothia</taxon>
    </lineage>
</organism>
<feature type="compositionally biased region" description="Basic and acidic residues" evidence="3">
    <location>
        <begin position="263"/>
        <end position="282"/>
    </location>
</feature>
<comment type="caution">
    <text evidence="5">The sequence shown here is derived from an EMBL/GenBank/DDBJ whole genome shotgun (WGS) entry which is preliminary data.</text>
</comment>
<protein>
    <submittedName>
        <fullName evidence="5">4-phosphopantetheinyl transferase</fullName>
    </submittedName>
</protein>
<evidence type="ECO:0000313" key="5">
    <source>
        <dbReference type="EMBL" id="PEN15673.1"/>
    </source>
</evidence>
<dbReference type="EMBL" id="PDEV01000004">
    <property type="protein sequence ID" value="PEN15673.1"/>
    <property type="molecule type" value="Genomic_DNA"/>
</dbReference>
<evidence type="ECO:0000259" key="4">
    <source>
        <dbReference type="Pfam" id="PF01648"/>
    </source>
</evidence>